<comment type="caution">
    <text evidence="4">The sequence shown here is derived from an EMBL/GenBank/DDBJ whole genome shotgun (WGS) entry which is preliminary data.</text>
</comment>
<keyword evidence="1" id="KW-0805">Transcription regulation</keyword>
<dbReference type="Pfam" id="PF25583">
    <property type="entry name" value="WCX"/>
    <property type="match status" value="1"/>
</dbReference>
<dbReference type="InterPro" id="IPR036388">
    <property type="entry name" value="WH-like_DNA-bd_sf"/>
</dbReference>
<accession>A0A9Q5GJU1</accession>
<reference evidence="4" key="1">
    <citation type="submission" date="2020-05" db="EMBL/GenBank/DDBJ databases">
        <title>Genomic insights into acetone-butanol-ethanol (ABE) fermentation by sequencing solventogenic clostridia strains.</title>
        <authorList>
            <person name="Brown S."/>
        </authorList>
    </citation>
    <scope>NUCLEOTIDE SEQUENCE</scope>
    <source>
        <strain evidence="4">DJ126</strain>
    </source>
</reference>
<proteinExistence type="predicted"/>
<protein>
    <submittedName>
        <fullName evidence="4">DNA-binding transcriptional regulator YafY</fullName>
    </submittedName>
</protein>
<dbReference type="EMBL" id="JABSXK010000001">
    <property type="protein sequence ID" value="NRV10886.1"/>
    <property type="molecule type" value="Genomic_DNA"/>
</dbReference>
<organism evidence="4 5">
    <name type="scientific">Clostridium beijerinckii</name>
    <name type="common">Clostridium MP</name>
    <dbReference type="NCBI Taxonomy" id="1520"/>
    <lineage>
        <taxon>Bacteria</taxon>
        <taxon>Bacillati</taxon>
        <taxon>Bacillota</taxon>
        <taxon>Clostridia</taxon>
        <taxon>Eubacteriales</taxon>
        <taxon>Clostridiaceae</taxon>
        <taxon>Clostridium</taxon>
    </lineage>
</organism>
<dbReference type="Pfam" id="PF13280">
    <property type="entry name" value="WYL"/>
    <property type="match status" value="1"/>
</dbReference>
<dbReference type="GO" id="GO:0003677">
    <property type="term" value="F:DNA binding"/>
    <property type="evidence" value="ECO:0007669"/>
    <property type="project" value="UniProtKB-KW"/>
</dbReference>
<dbReference type="AlphaFoldDB" id="A0A9Q5GJU1"/>
<feature type="domain" description="HTH deoR-type" evidence="3">
    <location>
        <begin position="2"/>
        <end position="60"/>
    </location>
</feature>
<dbReference type="Proteomes" id="UP000821656">
    <property type="component" value="Unassembled WGS sequence"/>
</dbReference>
<evidence type="ECO:0000256" key="1">
    <source>
        <dbReference type="ARBA" id="ARBA00023015"/>
    </source>
</evidence>
<gene>
    <name evidence="4" type="ORF">DFH45_003849</name>
</gene>
<dbReference type="Pfam" id="PF08279">
    <property type="entry name" value="HTH_11"/>
    <property type="match status" value="1"/>
</dbReference>
<keyword evidence="2" id="KW-0804">Transcription</keyword>
<sequence>MQISRLFQIIYILLKKKSITARELSEHFEVSVRTIYRDIDALCQAGIPIYSSQGKGGGISLVDKFIFDKSLFSEVEQDKILLALQSLSAVGYDDINDVLSKLSNLFQKSDINWIEVDFSNWGSERKQKEIFNLIKESILKQKVINFSYFGADGMKSNRYVEPFKLLFKDKAWYLQGYCLERTAFRTFKITRMSDINITDESCIHQDLQDLMYDDSPSEKFNELIHLKLKVSSEGAYRVYDDFDEENITMNKDGSYSIDISIPEGEWIYNYLLSFGTMLEIIEPIDVRNEIINRLGNMINKYTSKT</sequence>
<dbReference type="RefSeq" id="WP_077307912.1">
    <property type="nucleotide sequence ID" value="NZ_CP016090.1"/>
</dbReference>
<dbReference type="PANTHER" id="PTHR34580">
    <property type="match status" value="1"/>
</dbReference>
<name>A0A9Q5GJU1_CLOBE</name>
<dbReference type="GO" id="GO:0003700">
    <property type="term" value="F:DNA-binding transcription factor activity"/>
    <property type="evidence" value="ECO:0007669"/>
    <property type="project" value="InterPro"/>
</dbReference>
<dbReference type="InterPro" id="IPR028349">
    <property type="entry name" value="PafC-like"/>
</dbReference>
<dbReference type="InterPro" id="IPR051534">
    <property type="entry name" value="CBASS_pafABC_assoc_protein"/>
</dbReference>
<dbReference type="SUPFAM" id="SSF46785">
    <property type="entry name" value="Winged helix' DNA-binding domain"/>
    <property type="match status" value="1"/>
</dbReference>
<dbReference type="InterPro" id="IPR026881">
    <property type="entry name" value="WYL_dom"/>
</dbReference>
<dbReference type="InterPro" id="IPR001034">
    <property type="entry name" value="DeoR_HTH"/>
</dbReference>
<dbReference type="InterPro" id="IPR057727">
    <property type="entry name" value="WCX_dom"/>
</dbReference>
<dbReference type="PROSITE" id="PS52050">
    <property type="entry name" value="WYL"/>
    <property type="match status" value="1"/>
</dbReference>
<dbReference type="InterPro" id="IPR013196">
    <property type="entry name" value="HTH_11"/>
</dbReference>
<dbReference type="InterPro" id="IPR036390">
    <property type="entry name" value="WH_DNA-bd_sf"/>
</dbReference>
<evidence type="ECO:0000259" key="3">
    <source>
        <dbReference type="PROSITE" id="PS51000"/>
    </source>
</evidence>
<evidence type="ECO:0000313" key="4">
    <source>
        <dbReference type="EMBL" id="NRV10886.1"/>
    </source>
</evidence>
<dbReference type="PROSITE" id="PS51000">
    <property type="entry name" value="HTH_DEOR_2"/>
    <property type="match status" value="1"/>
</dbReference>
<keyword evidence="4" id="KW-0238">DNA-binding</keyword>
<dbReference type="Gene3D" id="1.10.10.10">
    <property type="entry name" value="Winged helix-like DNA-binding domain superfamily/Winged helix DNA-binding domain"/>
    <property type="match status" value="1"/>
</dbReference>
<evidence type="ECO:0000313" key="5">
    <source>
        <dbReference type="Proteomes" id="UP000821656"/>
    </source>
</evidence>
<evidence type="ECO:0000256" key="2">
    <source>
        <dbReference type="ARBA" id="ARBA00023163"/>
    </source>
</evidence>
<dbReference type="PANTHER" id="PTHR34580:SF1">
    <property type="entry name" value="PROTEIN PAFC"/>
    <property type="match status" value="1"/>
</dbReference>
<dbReference type="PIRSF" id="PIRSF016838">
    <property type="entry name" value="PafC"/>
    <property type="match status" value="1"/>
</dbReference>